<accession>A0A8J5K284</accession>
<dbReference type="PANTHER" id="PTHR42985:SF40">
    <property type="entry name" value="LD47995P-RELATED"/>
    <property type="match status" value="1"/>
</dbReference>
<evidence type="ECO:0000256" key="12">
    <source>
        <dbReference type="SAM" id="Phobius"/>
    </source>
</evidence>
<comment type="subcellular location">
    <subcellularLocation>
        <location evidence="1">Cell membrane</location>
        <topology evidence="1">Multi-pass membrane protein</topology>
    </subcellularLocation>
</comment>
<dbReference type="AlphaFoldDB" id="A0A8J5K284"/>
<comment type="caution">
    <text evidence="13">The sequence shown here is derived from an EMBL/GenBank/DDBJ whole genome shotgun (WGS) entry which is preliminary data.</text>
</comment>
<feature type="transmembrane region" description="Helical" evidence="12">
    <location>
        <begin position="27"/>
        <end position="46"/>
    </location>
</feature>
<evidence type="ECO:0000256" key="1">
    <source>
        <dbReference type="ARBA" id="ARBA00004651"/>
    </source>
</evidence>
<feature type="transmembrane region" description="Helical" evidence="12">
    <location>
        <begin position="332"/>
        <end position="360"/>
    </location>
</feature>
<feature type="transmembrane region" description="Helical" evidence="12">
    <location>
        <begin position="381"/>
        <end position="400"/>
    </location>
</feature>
<dbReference type="Gene3D" id="1.20.1730.10">
    <property type="entry name" value="Sodium/glucose cotransporter"/>
    <property type="match status" value="1"/>
</dbReference>
<gene>
    <name evidence="13" type="primary">Slc5a12-L8</name>
    <name evidence="13" type="ORF">Hamer_G026521</name>
</gene>
<dbReference type="Proteomes" id="UP000747542">
    <property type="component" value="Unassembled WGS sequence"/>
</dbReference>
<keyword evidence="14" id="KW-1185">Reference proteome</keyword>
<proteinExistence type="inferred from homology"/>
<feature type="transmembrane region" description="Helical" evidence="12">
    <location>
        <begin position="203"/>
        <end position="230"/>
    </location>
</feature>
<name>A0A8J5K284_HOMAM</name>
<evidence type="ECO:0000313" key="14">
    <source>
        <dbReference type="Proteomes" id="UP000747542"/>
    </source>
</evidence>
<evidence type="ECO:0000256" key="8">
    <source>
        <dbReference type="ARBA" id="ARBA00023065"/>
    </source>
</evidence>
<evidence type="ECO:0000256" key="9">
    <source>
        <dbReference type="ARBA" id="ARBA00023136"/>
    </source>
</evidence>
<dbReference type="GO" id="GO:0005886">
    <property type="term" value="C:plasma membrane"/>
    <property type="evidence" value="ECO:0007669"/>
    <property type="project" value="UniProtKB-SubCell"/>
</dbReference>
<evidence type="ECO:0000256" key="4">
    <source>
        <dbReference type="ARBA" id="ARBA00022475"/>
    </source>
</evidence>
<evidence type="ECO:0000256" key="3">
    <source>
        <dbReference type="ARBA" id="ARBA00022448"/>
    </source>
</evidence>
<feature type="transmembrane region" description="Helical" evidence="12">
    <location>
        <begin position="250"/>
        <end position="269"/>
    </location>
</feature>
<keyword evidence="10" id="KW-0739">Sodium transport</keyword>
<evidence type="ECO:0000256" key="11">
    <source>
        <dbReference type="RuleBase" id="RU362091"/>
    </source>
</evidence>
<feature type="transmembrane region" description="Helical" evidence="12">
    <location>
        <begin position="143"/>
        <end position="167"/>
    </location>
</feature>
<evidence type="ECO:0000256" key="7">
    <source>
        <dbReference type="ARBA" id="ARBA00023053"/>
    </source>
</evidence>
<evidence type="ECO:0000256" key="10">
    <source>
        <dbReference type="ARBA" id="ARBA00023201"/>
    </source>
</evidence>
<feature type="transmembrane region" description="Helical" evidence="12">
    <location>
        <begin position="528"/>
        <end position="548"/>
    </location>
</feature>
<evidence type="ECO:0000256" key="5">
    <source>
        <dbReference type="ARBA" id="ARBA00022692"/>
    </source>
</evidence>
<keyword evidence="9 12" id="KW-0472">Membrane</keyword>
<keyword evidence="8" id="KW-0406">Ion transport</keyword>
<dbReference type="NCBIfam" id="TIGR00813">
    <property type="entry name" value="sss"/>
    <property type="match status" value="1"/>
</dbReference>
<dbReference type="InterPro" id="IPR051163">
    <property type="entry name" value="Sodium:Solute_Symporter_SSF"/>
</dbReference>
<feature type="transmembrane region" description="Helical" evidence="12">
    <location>
        <begin position="438"/>
        <end position="459"/>
    </location>
</feature>
<comment type="similarity">
    <text evidence="2 11">Belongs to the sodium:solute symporter (SSF) (TC 2.A.21) family.</text>
</comment>
<keyword evidence="5 12" id="KW-0812">Transmembrane</keyword>
<keyword evidence="6 12" id="KW-1133">Transmembrane helix</keyword>
<evidence type="ECO:0000256" key="2">
    <source>
        <dbReference type="ARBA" id="ARBA00006434"/>
    </source>
</evidence>
<keyword evidence="3" id="KW-0813">Transport</keyword>
<dbReference type="PROSITE" id="PS50283">
    <property type="entry name" value="NA_SOLUT_SYMP_3"/>
    <property type="match status" value="1"/>
</dbReference>
<dbReference type="InterPro" id="IPR038377">
    <property type="entry name" value="Na/Glc_symporter_sf"/>
</dbReference>
<keyword evidence="4" id="KW-1003">Cell membrane</keyword>
<dbReference type="GO" id="GO:0006814">
    <property type="term" value="P:sodium ion transport"/>
    <property type="evidence" value="ECO:0007669"/>
    <property type="project" value="UniProtKB-KW"/>
</dbReference>
<feature type="transmembrane region" description="Helical" evidence="12">
    <location>
        <begin position="173"/>
        <end position="196"/>
    </location>
</feature>
<keyword evidence="7" id="KW-0915">Sodium</keyword>
<feature type="transmembrane region" description="Helical" evidence="12">
    <location>
        <begin position="406"/>
        <end position="426"/>
    </location>
</feature>
<dbReference type="PANTHER" id="PTHR42985">
    <property type="entry name" value="SODIUM-COUPLED MONOCARBOXYLATE TRANSPORTER"/>
    <property type="match status" value="1"/>
</dbReference>
<dbReference type="EMBL" id="JAHLQT010022109">
    <property type="protein sequence ID" value="KAG7166886.1"/>
    <property type="molecule type" value="Genomic_DNA"/>
</dbReference>
<protein>
    <submittedName>
        <fullName evidence="13">Sodium-coupled monocarboxylate transporter 2-like 8</fullName>
    </submittedName>
</protein>
<dbReference type="Pfam" id="PF00474">
    <property type="entry name" value="SSF"/>
    <property type="match status" value="1"/>
</dbReference>
<feature type="transmembrane region" description="Helical" evidence="12">
    <location>
        <begin position="97"/>
        <end position="122"/>
    </location>
</feature>
<feature type="transmembrane region" description="Helical" evidence="12">
    <location>
        <begin position="66"/>
        <end position="85"/>
    </location>
</feature>
<dbReference type="GO" id="GO:0015293">
    <property type="term" value="F:symporter activity"/>
    <property type="evidence" value="ECO:0007669"/>
    <property type="project" value="TreeGrafter"/>
</dbReference>
<organism evidence="13 14">
    <name type="scientific">Homarus americanus</name>
    <name type="common">American lobster</name>
    <dbReference type="NCBI Taxonomy" id="6706"/>
    <lineage>
        <taxon>Eukaryota</taxon>
        <taxon>Metazoa</taxon>
        <taxon>Ecdysozoa</taxon>
        <taxon>Arthropoda</taxon>
        <taxon>Crustacea</taxon>
        <taxon>Multicrustacea</taxon>
        <taxon>Malacostraca</taxon>
        <taxon>Eumalacostraca</taxon>
        <taxon>Eucarida</taxon>
        <taxon>Decapoda</taxon>
        <taxon>Pleocyemata</taxon>
        <taxon>Astacidea</taxon>
        <taxon>Nephropoidea</taxon>
        <taxon>Nephropidae</taxon>
        <taxon>Homarus</taxon>
    </lineage>
</organism>
<reference evidence="13" key="1">
    <citation type="journal article" date="2021" name="Sci. Adv.">
        <title>The American lobster genome reveals insights on longevity, neural, and immune adaptations.</title>
        <authorList>
            <person name="Polinski J.M."/>
            <person name="Zimin A.V."/>
            <person name="Clark K.F."/>
            <person name="Kohn A.B."/>
            <person name="Sadowski N."/>
            <person name="Timp W."/>
            <person name="Ptitsyn A."/>
            <person name="Khanna P."/>
            <person name="Romanova D.Y."/>
            <person name="Williams P."/>
            <person name="Greenwood S.J."/>
            <person name="Moroz L.L."/>
            <person name="Walt D.R."/>
            <person name="Bodnar A.G."/>
        </authorList>
    </citation>
    <scope>NUCLEOTIDE SEQUENCE</scope>
    <source>
        <strain evidence="13">GMGI-L3</strain>
    </source>
</reference>
<dbReference type="InterPro" id="IPR001734">
    <property type="entry name" value="Na/solute_symporter"/>
</dbReference>
<sequence length="550" mass="59376">MGEMDPTEEPATTVGEDTEIKFSAVDYTLFILMLVASISIGVISAIRNRNKVSTQEYLMGGRNMPAAPVALSLLGGRISAISILGNPTEIYFFGTQIAMILLGAIPGCFFVSIVIIPILYNLRIVSINEYIELRFESRLLRTLATLCTLLSSFIYMGICLYAPTLALSTVTGLATWVSTLIMGTICTFYITIAVVYTDVLQTLLMFGGVLVVVILCCIDLGGVDKVWAIADRGGRIQFFNLDTSPFERHTLMSTVVFGYYLIVSSIGFNQTTFQRLASVRTLQTSQSLFYFSGLVAYATYSDCDPLTTGKIEKPDQIIPFLVTDKLSHLPGLAGIFVAAVYGGVLSTLSSCGNSFACVVWEDFLKERPYFSRLGDVGATNVVKILSVMAGVAAICMGLMVEKLGSIFHVSNSILSAVGGPLNGLFFTGVCAPWVNAKGAVVGFVLSFIFSVWVVIGKFVRGGGSPPRLPLSTEGCPENLALFLNATVTGLVNNTTRLADTMLTTTALPDAVPANTTAVDGSVPPNSNWFYFTCQAVCLMFWSIYYICFTI</sequence>
<feature type="transmembrane region" description="Helical" evidence="12">
    <location>
        <begin position="281"/>
        <end position="300"/>
    </location>
</feature>
<evidence type="ECO:0000256" key="6">
    <source>
        <dbReference type="ARBA" id="ARBA00022989"/>
    </source>
</evidence>
<evidence type="ECO:0000313" key="13">
    <source>
        <dbReference type="EMBL" id="KAG7166886.1"/>
    </source>
</evidence>